<dbReference type="InterPro" id="IPR013320">
    <property type="entry name" value="ConA-like_dom_sf"/>
</dbReference>
<dbReference type="SUPFAM" id="SSF57424">
    <property type="entry name" value="LDL receptor-like module"/>
    <property type="match status" value="1"/>
</dbReference>
<evidence type="ECO:0000256" key="4">
    <source>
        <dbReference type="ARBA" id="ARBA00022837"/>
    </source>
</evidence>
<dbReference type="Gene3D" id="3.10.100.10">
    <property type="entry name" value="Mannose-Binding Protein A, subunit A"/>
    <property type="match status" value="1"/>
</dbReference>
<dbReference type="Gene3D" id="2.70.170.10">
    <property type="entry name" value="Neurotransmitter-gated ion-channel ligand-binding domain"/>
    <property type="match status" value="1"/>
</dbReference>
<dbReference type="InterPro" id="IPR023415">
    <property type="entry name" value="LDLR_class-A_CS"/>
</dbReference>
<comment type="cofactor">
    <cofactor evidence="1">
        <name>Ca(2+)</name>
        <dbReference type="ChEBI" id="CHEBI:29108"/>
    </cofactor>
</comment>
<dbReference type="PROSITE" id="PS01209">
    <property type="entry name" value="LDLRA_1"/>
    <property type="match status" value="1"/>
</dbReference>
<keyword evidence="12" id="KW-1185">Reference proteome</keyword>
<feature type="disulfide bond" evidence="8">
    <location>
        <begin position="413"/>
        <end position="425"/>
    </location>
</feature>
<dbReference type="Pfam" id="PF02931">
    <property type="entry name" value="Neur_chan_LBD"/>
    <property type="match status" value="1"/>
</dbReference>
<keyword evidence="3" id="KW-0479">Metal-binding</keyword>
<evidence type="ECO:0000259" key="10">
    <source>
        <dbReference type="PROSITE" id="PS51828"/>
    </source>
</evidence>
<evidence type="ECO:0000256" key="1">
    <source>
        <dbReference type="ARBA" id="ARBA00001913"/>
    </source>
</evidence>
<dbReference type="EMBL" id="JAXCGZ010005216">
    <property type="protein sequence ID" value="KAK7081342.1"/>
    <property type="molecule type" value="Genomic_DNA"/>
</dbReference>
<dbReference type="InterPro" id="IPR006202">
    <property type="entry name" value="Neur_chan_lig-bd"/>
</dbReference>
<evidence type="ECO:0000313" key="11">
    <source>
        <dbReference type="EMBL" id="KAK7081342.1"/>
    </source>
</evidence>
<evidence type="ECO:0000313" key="12">
    <source>
        <dbReference type="Proteomes" id="UP001381693"/>
    </source>
</evidence>
<dbReference type="InterPro" id="IPR036734">
    <property type="entry name" value="Neur_chan_lig-bd_sf"/>
</dbReference>
<dbReference type="AlphaFoldDB" id="A0AAN8XBR8"/>
<dbReference type="CDD" id="cd00112">
    <property type="entry name" value="LDLa"/>
    <property type="match status" value="1"/>
</dbReference>
<dbReference type="PROSITE" id="PS51828">
    <property type="entry name" value="PTX_2"/>
    <property type="match status" value="1"/>
</dbReference>
<feature type="non-terminal residue" evidence="11">
    <location>
        <position position="628"/>
    </location>
</feature>
<evidence type="ECO:0000256" key="6">
    <source>
        <dbReference type="ARBA" id="ARBA00023157"/>
    </source>
</evidence>
<dbReference type="InterPro" id="IPR002172">
    <property type="entry name" value="LDrepeatLR_classA_rpt"/>
</dbReference>
<dbReference type="SUPFAM" id="SSF56436">
    <property type="entry name" value="C-type lectin-like"/>
    <property type="match status" value="1"/>
</dbReference>
<dbReference type="GO" id="GO:0005230">
    <property type="term" value="F:extracellular ligand-gated monoatomic ion channel activity"/>
    <property type="evidence" value="ECO:0007669"/>
    <property type="project" value="InterPro"/>
</dbReference>
<dbReference type="InterPro" id="IPR001759">
    <property type="entry name" value="PTX_dom"/>
</dbReference>
<keyword evidence="4" id="KW-0106">Calcium</keyword>
<keyword evidence="5" id="KW-0472">Membrane</keyword>
<gene>
    <name evidence="11" type="ORF">SK128_000315</name>
</gene>
<dbReference type="Gene3D" id="2.60.120.200">
    <property type="match status" value="1"/>
</dbReference>
<dbReference type="InterPro" id="IPR016186">
    <property type="entry name" value="C-type_lectin-like/link_sf"/>
</dbReference>
<dbReference type="GO" id="GO:0046872">
    <property type="term" value="F:metal ion binding"/>
    <property type="evidence" value="ECO:0007669"/>
    <property type="project" value="UniProtKB-KW"/>
</dbReference>
<dbReference type="SMART" id="SM00192">
    <property type="entry name" value="LDLa"/>
    <property type="match status" value="1"/>
</dbReference>
<evidence type="ECO:0000256" key="7">
    <source>
        <dbReference type="ARBA" id="ARBA00023180"/>
    </source>
</evidence>
<dbReference type="PRINTS" id="PR00895">
    <property type="entry name" value="PENTAXIN"/>
</dbReference>
<comment type="caution">
    <text evidence="11">The sequence shown here is derived from an EMBL/GenBank/DDBJ whole genome shotgun (WGS) entry which is preliminary data.</text>
</comment>
<feature type="disulfide bond" evidence="8">
    <location>
        <begin position="432"/>
        <end position="447"/>
    </location>
</feature>
<dbReference type="InterPro" id="IPR036055">
    <property type="entry name" value="LDL_receptor-like_sf"/>
</dbReference>
<proteinExistence type="predicted"/>
<evidence type="ECO:0000256" key="5">
    <source>
        <dbReference type="ARBA" id="ARBA00023136"/>
    </source>
</evidence>
<evidence type="ECO:0000256" key="2">
    <source>
        <dbReference type="ARBA" id="ARBA00004370"/>
    </source>
</evidence>
<comment type="subcellular location">
    <subcellularLocation>
        <location evidence="2">Membrane</location>
    </subcellularLocation>
</comment>
<dbReference type="Proteomes" id="UP001381693">
    <property type="component" value="Unassembled WGS sequence"/>
</dbReference>
<evidence type="ECO:0000256" key="9">
    <source>
        <dbReference type="PROSITE-ProRule" id="PRU01172"/>
    </source>
</evidence>
<comment type="caution">
    <text evidence="9">Lacks conserved residue(s) required for the propagation of feature annotation.</text>
</comment>
<evidence type="ECO:0000256" key="8">
    <source>
        <dbReference type="PROSITE-ProRule" id="PRU00124"/>
    </source>
</evidence>
<dbReference type="SMART" id="SM00159">
    <property type="entry name" value="PTX"/>
    <property type="match status" value="1"/>
</dbReference>
<dbReference type="PANTHER" id="PTHR19277">
    <property type="entry name" value="PENTRAXIN"/>
    <property type="match status" value="1"/>
</dbReference>
<organism evidence="11 12">
    <name type="scientific">Halocaridina rubra</name>
    <name type="common">Hawaiian red shrimp</name>
    <dbReference type="NCBI Taxonomy" id="373956"/>
    <lineage>
        <taxon>Eukaryota</taxon>
        <taxon>Metazoa</taxon>
        <taxon>Ecdysozoa</taxon>
        <taxon>Arthropoda</taxon>
        <taxon>Crustacea</taxon>
        <taxon>Multicrustacea</taxon>
        <taxon>Malacostraca</taxon>
        <taxon>Eumalacostraca</taxon>
        <taxon>Eucarida</taxon>
        <taxon>Decapoda</taxon>
        <taxon>Pleocyemata</taxon>
        <taxon>Caridea</taxon>
        <taxon>Atyoidea</taxon>
        <taxon>Atyidae</taxon>
        <taxon>Halocaridina</taxon>
    </lineage>
</organism>
<dbReference type="InterPro" id="IPR016187">
    <property type="entry name" value="CTDL_fold"/>
</dbReference>
<accession>A0AAN8XBR8</accession>
<dbReference type="InterPro" id="IPR051360">
    <property type="entry name" value="Neuronal_Pentraxin_Related"/>
</dbReference>
<dbReference type="Pfam" id="PF00354">
    <property type="entry name" value="Pentaxin"/>
    <property type="match status" value="1"/>
</dbReference>
<name>A0AAN8XBR8_HALRR</name>
<sequence length="628" mass="71753">MTVYSLCMYLKTIRARDNYDTTISYAVPDNFNELYLGFSFPAGTFEVWYDYDLVSRAHVPNGLHKWWRFCYVQDMKEKMFTLYWNDRIFNGTITTPEKIRGGGIFILGQDQDDMNGGFSVSQSFGGLIGDFRLYDRDISKEEAMDFIGCSLSNQKTGILIDFSDISSHWTLEGSVYAKDVLLTDICKENTGLLVMFPEPRLFEDSVALCSNLDGSIYAPATPEENRNILEYVSSYVSDCKDGSGNVIHLGVRGDKETESYYYYNNGSQIGYHNLSSQNFIDGFHCMGYLMTTGNDGKWYQSRCEVDQLCTLCHFNDISHLKVRGLCADSLFESTFLLRRTADGKPKFQGFYYSLLQWLDYTWEMTYLLDRNINATMIATRPNQYPLGRHDWIVRGDLCSLEVESYLPLVFTLCKNGEFTCDDGSCVNIGQRCDSLFDCPDLSDELDCRLVKFPDSYAPELPPQQTDRSAVIVGVTTNITAIRTFSLLELMIAFDTVVSFRWKDARLTFSNLKENIEMNLIGKDTKLWHPEVFYEEGSGSKVDTIERITQIYAQRDALPLPDSYIRLKEDEQYKGGENDLVEIRTLTVKSNCLFDLSMYPFDVQVCQLLIRSALGARSVQLNTTGVNYV</sequence>
<dbReference type="GO" id="GO:0016020">
    <property type="term" value="C:membrane"/>
    <property type="evidence" value="ECO:0007669"/>
    <property type="project" value="UniProtKB-SubCell"/>
</dbReference>
<dbReference type="PANTHER" id="PTHR19277:SF125">
    <property type="entry name" value="B6"/>
    <property type="match status" value="1"/>
</dbReference>
<reference evidence="11 12" key="1">
    <citation type="submission" date="2023-11" db="EMBL/GenBank/DDBJ databases">
        <title>Halocaridina rubra genome assembly.</title>
        <authorList>
            <person name="Smith C."/>
        </authorList>
    </citation>
    <scope>NUCLEOTIDE SEQUENCE [LARGE SCALE GENOMIC DNA]</scope>
    <source>
        <strain evidence="11">EP-1</strain>
        <tissue evidence="11">Whole</tissue>
    </source>
</reference>
<dbReference type="Gene3D" id="4.10.400.10">
    <property type="entry name" value="Low-density Lipoprotein Receptor"/>
    <property type="match status" value="1"/>
</dbReference>
<dbReference type="PROSITE" id="PS00236">
    <property type="entry name" value="NEUROTR_ION_CHANNEL"/>
    <property type="match status" value="1"/>
</dbReference>
<dbReference type="PROSITE" id="PS50068">
    <property type="entry name" value="LDLRA_2"/>
    <property type="match status" value="1"/>
</dbReference>
<keyword evidence="7" id="KW-0325">Glycoprotein</keyword>
<evidence type="ECO:0000256" key="3">
    <source>
        <dbReference type="ARBA" id="ARBA00022723"/>
    </source>
</evidence>
<protein>
    <recommendedName>
        <fullName evidence="10">Pentraxin (PTX) domain-containing protein</fullName>
    </recommendedName>
</protein>
<keyword evidence="6 8" id="KW-1015">Disulfide bond</keyword>
<dbReference type="Pfam" id="PF00057">
    <property type="entry name" value="Ldl_recept_a"/>
    <property type="match status" value="1"/>
</dbReference>
<feature type="domain" description="Pentraxin (PTX)" evidence="10">
    <location>
        <begin position="1"/>
        <end position="183"/>
    </location>
</feature>
<dbReference type="SUPFAM" id="SSF63712">
    <property type="entry name" value="Nicotinic receptor ligand binding domain-like"/>
    <property type="match status" value="1"/>
</dbReference>
<feature type="disulfide bond" evidence="8">
    <location>
        <begin position="420"/>
        <end position="438"/>
    </location>
</feature>
<dbReference type="InterPro" id="IPR018000">
    <property type="entry name" value="Neurotransmitter_ion_chnl_CS"/>
</dbReference>
<dbReference type="SUPFAM" id="SSF49899">
    <property type="entry name" value="Concanavalin A-like lectins/glucanases"/>
    <property type="match status" value="1"/>
</dbReference>